<evidence type="ECO:0000313" key="3">
    <source>
        <dbReference type="Proteomes" id="UP001150569"/>
    </source>
</evidence>
<dbReference type="EMBL" id="JANBPT010000719">
    <property type="protein sequence ID" value="KAJ1913880.1"/>
    <property type="molecule type" value="Genomic_DNA"/>
</dbReference>
<feature type="chain" id="PRO_5040795579" evidence="1">
    <location>
        <begin position="24"/>
        <end position="120"/>
    </location>
</feature>
<evidence type="ECO:0000313" key="2">
    <source>
        <dbReference type="EMBL" id="KAJ1913880.1"/>
    </source>
</evidence>
<organism evidence="2 3">
    <name type="scientific">Tieghemiomyces parasiticus</name>
    <dbReference type="NCBI Taxonomy" id="78921"/>
    <lineage>
        <taxon>Eukaryota</taxon>
        <taxon>Fungi</taxon>
        <taxon>Fungi incertae sedis</taxon>
        <taxon>Zoopagomycota</taxon>
        <taxon>Kickxellomycotina</taxon>
        <taxon>Dimargaritomycetes</taxon>
        <taxon>Dimargaritales</taxon>
        <taxon>Dimargaritaceae</taxon>
        <taxon>Tieghemiomyces</taxon>
    </lineage>
</organism>
<keyword evidence="3" id="KW-1185">Reference proteome</keyword>
<feature type="signal peptide" evidence="1">
    <location>
        <begin position="1"/>
        <end position="23"/>
    </location>
</feature>
<keyword evidence="1" id="KW-0732">Signal</keyword>
<dbReference type="Proteomes" id="UP001150569">
    <property type="component" value="Unassembled WGS sequence"/>
</dbReference>
<gene>
    <name evidence="2" type="ORF">IWQ60_009037</name>
</gene>
<sequence length="120" mass="12881">MKGFAAVLTALAIPFVASLPAAAMPSKVRQFAPSNGFILTVCPTATCDYIATTDGTHTLLQLTKHIAQKNVVATVDQISADLFHLVFAKQYLNILLSDPWIQSLQANVAVDGDRSIGHSW</sequence>
<protein>
    <submittedName>
        <fullName evidence="2">Uncharacterized protein</fullName>
    </submittedName>
</protein>
<name>A0A9W7ZPI6_9FUNG</name>
<dbReference type="AlphaFoldDB" id="A0A9W7ZPI6"/>
<accession>A0A9W7ZPI6</accession>
<comment type="caution">
    <text evidence="2">The sequence shown here is derived from an EMBL/GenBank/DDBJ whole genome shotgun (WGS) entry which is preliminary data.</text>
</comment>
<evidence type="ECO:0000256" key="1">
    <source>
        <dbReference type="SAM" id="SignalP"/>
    </source>
</evidence>
<proteinExistence type="predicted"/>
<reference evidence="2" key="1">
    <citation type="submission" date="2022-07" db="EMBL/GenBank/DDBJ databases">
        <title>Phylogenomic reconstructions and comparative analyses of Kickxellomycotina fungi.</title>
        <authorList>
            <person name="Reynolds N.K."/>
            <person name="Stajich J.E."/>
            <person name="Barry K."/>
            <person name="Grigoriev I.V."/>
            <person name="Crous P."/>
            <person name="Smith M.E."/>
        </authorList>
    </citation>
    <scope>NUCLEOTIDE SEQUENCE</scope>
    <source>
        <strain evidence="2">RSA 861</strain>
    </source>
</reference>